<evidence type="ECO:0000259" key="2">
    <source>
        <dbReference type="PROSITE" id="PS51462"/>
    </source>
</evidence>
<dbReference type="EC" id="3.6.-.-" evidence="3"/>
<keyword evidence="1 3" id="KW-0378">Hydrolase</keyword>
<organism evidence="3">
    <name type="scientific">Nakamurella sp. A5-74</name>
    <dbReference type="NCBI Taxonomy" id="3158264"/>
    <lineage>
        <taxon>Bacteria</taxon>
        <taxon>Bacillati</taxon>
        <taxon>Actinomycetota</taxon>
        <taxon>Actinomycetes</taxon>
        <taxon>Nakamurellales</taxon>
        <taxon>Nakamurellaceae</taxon>
        <taxon>Nakamurella</taxon>
    </lineage>
</organism>
<dbReference type="GO" id="GO:0006167">
    <property type="term" value="P:AMP biosynthetic process"/>
    <property type="evidence" value="ECO:0007669"/>
    <property type="project" value="TreeGrafter"/>
</dbReference>
<dbReference type="GO" id="GO:0004081">
    <property type="term" value="F:bis(5'-nucleosyl)-tetraphosphatase (asymmetrical) activity"/>
    <property type="evidence" value="ECO:0007669"/>
    <property type="project" value="TreeGrafter"/>
</dbReference>
<evidence type="ECO:0000313" key="3">
    <source>
        <dbReference type="EMBL" id="XCG65076.1"/>
    </source>
</evidence>
<dbReference type="InterPro" id="IPR000086">
    <property type="entry name" value="NUDIX_hydrolase_dom"/>
</dbReference>
<evidence type="ECO:0000256" key="1">
    <source>
        <dbReference type="ARBA" id="ARBA00022801"/>
    </source>
</evidence>
<dbReference type="SMART" id="SM00855">
    <property type="entry name" value="PGAM"/>
    <property type="match status" value="1"/>
</dbReference>
<dbReference type="Gene3D" id="3.90.79.10">
    <property type="entry name" value="Nucleoside Triphosphate Pyrophosphohydrolase"/>
    <property type="match status" value="1"/>
</dbReference>
<dbReference type="AlphaFoldDB" id="A0AAU8DUX9"/>
<dbReference type="CDD" id="cd07067">
    <property type="entry name" value="HP_PGM_like"/>
    <property type="match status" value="1"/>
</dbReference>
<dbReference type="PROSITE" id="PS00893">
    <property type="entry name" value="NUDIX_BOX"/>
    <property type="match status" value="1"/>
</dbReference>
<dbReference type="SUPFAM" id="SSF53254">
    <property type="entry name" value="Phosphoglycerate mutase-like"/>
    <property type="match status" value="1"/>
</dbReference>
<dbReference type="InterPro" id="IPR013078">
    <property type="entry name" value="His_Pase_superF_clade-1"/>
</dbReference>
<accession>A0AAU8DUX9</accession>
<sequence length="306" mass="33521">MAKKEQDLPAVTGAGGVLWRHTERHGIRIAVVHRPRYSDWSLPKGKVKHRESVQQTALREITEETGFAGVLGRVVGRARYEVAAGPKEVTYFSVRAGRGRFHPNAEVDRLEWVTPEQAIDRLDYPDEIGAVGDFASVPVDLSTMVVVRHARAGKRETFDGDDVSRPLDAKGRAQADSLQHILDAYAPERLVSAPAVRCVQTLKPTATRCALSIEIDGGLGEERYRDEPAAARRLIRTLLAGNPTTRFVMCSQGGVIPGALRSLATSAELHLPDVSTPKAAHWVLTFDGERLIQADRHPAPIVTPLD</sequence>
<dbReference type="RefSeq" id="WP_353650687.1">
    <property type="nucleotide sequence ID" value="NZ_CP159218.1"/>
</dbReference>
<protein>
    <submittedName>
        <fullName evidence="3">NUDIX hydrolase</fullName>
        <ecNumber evidence="3">3.6.-.-</ecNumber>
    </submittedName>
</protein>
<dbReference type="InterPro" id="IPR029033">
    <property type="entry name" value="His_PPase_superfam"/>
</dbReference>
<dbReference type="EMBL" id="CP159218">
    <property type="protein sequence ID" value="XCG65076.1"/>
    <property type="molecule type" value="Genomic_DNA"/>
</dbReference>
<name>A0AAU8DUX9_9ACTN</name>
<feature type="domain" description="Nudix hydrolase" evidence="2">
    <location>
        <begin position="9"/>
        <end position="135"/>
    </location>
</feature>
<dbReference type="InterPro" id="IPR051325">
    <property type="entry name" value="Nudix_hydrolase_domain"/>
</dbReference>
<dbReference type="Pfam" id="PF00293">
    <property type="entry name" value="NUDIX"/>
    <property type="match status" value="1"/>
</dbReference>
<dbReference type="Pfam" id="PF00300">
    <property type="entry name" value="His_Phos_1"/>
    <property type="match status" value="1"/>
</dbReference>
<dbReference type="PROSITE" id="PS51462">
    <property type="entry name" value="NUDIX"/>
    <property type="match status" value="1"/>
</dbReference>
<dbReference type="SUPFAM" id="SSF55811">
    <property type="entry name" value="Nudix"/>
    <property type="match status" value="1"/>
</dbReference>
<dbReference type="GO" id="GO:0006754">
    <property type="term" value="P:ATP biosynthetic process"/>
    <property type="evidence" value="ECO:0007669"/>
    <property type="project" value="TreeGrafter"/>
</dbReference>
<reference evidence="3" key="1">
    <citation type="submission" date="2024-05" db="EMBL/GenBank/DDBJ databases">
        <authorList>
            <person name="Cai S.Y."/>
            <person name="Jin L.M."/>
            <person name="Li H.R."/>
        </authorList>
    </citation>
    <scope>NUCLEOTIDE SEQUENCE</scope>
    <source>
        <strain evidence="3">A5-74</strain>
    </source>
</reference>
<gene>
    <name evidence="3" type="ORF">ABLG96_07200</name>
</gene>
<dbReference type="InterPro" id="IPR020084">
    <property type="entry name" value="NUDIX_hydrolase_CS"/>
</dbReference>
<dbReference type="CDD" id="cd03673">
    <property type="entry name" value="NUDIX_Ap6A_hydrolase"/>
    <property type="match status" value="1"/>
</dbReference>
<proteinExistence type="predicted"/>
<dbReference type="Gene3D" id="3.40.50.1240">
    <property type="entry name" value="Phosphoglycerate mutase-like"/>
    <property type="match status" value="1"/>
</dbReference>
<dbReference type="PANTHER" id="PTHR21340">
    <property type="entry name" value="DIADENOSINE 5,5-P1,P4-TETRAPHOSPHATE PYROPHOSPHOHYDROLASE MUTT"/>
    <property type="match status" value="1"/>
</dbReference>
<dbReference type="InterPro" id="IPR015797">
    <property type="entry name" value="NUDIX_hydrolase-like_dom_sf"/>
</dbReference>
<dbReference type="PANTHER" id="PTHR21340:SF0">
    <property type="entry name" value="BIS(5'-NUCLEOSYL)-TETRAPHOSPHATASE [ASYMMETRICAL]"/>
    <property type="match status" value="1"/>
</dbReference>